<protein>
    <submittedName>
        <fullName evidence="1">Uncharacterized protein</fullName>
    </submittedName>
</protein>
<evidence type="ECO:0000313" key="1">
    <source>
        <dbReference type="EMBL" id="OQD82516.1"/>
    </source>
</evidence>
<proteinExistence type="predicted"/>
<reference evidence="2" key="1">
    <citation type="journal article" date="2017" name="Nat. Microbiol.">
        <title>Global analysis of biosynthetic gene clusters reveals vast potential of secondary metabolite production in Penicillium species.</title>
        <authorList>
            <person name="Nielsen J.C."/>
            <person name="Grijseels S."/>
            <person name="Prigent S."/>
            <person name="Ji B."/>
            <person name="Dainat J."/>
            <person name="Nielsen K.F."/>
            <person name="Frisvad J.C."/>
            <person name="Workman M."/>
            <person name="Nielsen J."/>
        </authorList>
    </citation>
    <scope>NUCLEOTIDE SEQUENCE [LARGE SCALE GENOMIC DNA]</scope>
    <source>
        <strain evidence="2">IBT 31811</strain>
    </source>
</reference>
<name>A0A1V6Q1D1_9EURO</name>
<evidence type="ECO:0000313" key="2">
    <source>
        <dbReference type="Proteomes" id="UP000191672"/>
    </source>
</evidence>
<accession>A0A1V6Q1D1</accession>
<dbReference type="EMBL" id="MDYN01000021">
    <property type="protein sequence ID" value="OQD82516.1"/>
    <property type="molecule type" value="Genomic_DNA"/>
</dbReference>
<dbReference type="Proteomes" id="UP000191672">
    <property type="component" value="Unassembled WGS sequence"/>
</dbReference>
<sequence length="60" mass="6677">MSRVKRAECLLGYASVSMSVKSTFTPINDVPAKRCLLGYIHKEQITYISSASPWVADQDI</sequence>
<dbReference type="AlphaFoldDB" id="A0A1V6Q1D1"/>
<gene>
    <name evidence="1" type="ORF">PENANT_c021G00153</name>
</gene>
<keyword evidence="2" id="KW-1185">Reference proteome</keyword>
<organism evidence="1 2">
    <name type="scientific">Penicillium antarcticum</name>
    <dbReference type="NCBI Taxonomy" id="416450"/>
    <lineage>
        <taxon>Eukaryota</taxon>
        <taxon>Fungi</taxon>
        <taxon>Dikarya</taxon>
        <taxon>Ascomycota</taxon>
        <taxon>Pezizomycotina</taxon>
        <taxon>Eurotiomycetes</taxon>
        <taxon>Eurotiomycetidae</taxon>
        <taxon>Eurotiales</taxon>
        <taxon>Aspergillaceae</taxon>
        <taxon>Penicillium</taxon>
    </lineage>
</organism>
<comment type="caution">
    <text evidence="1">The sequence shown here is derived from an EMBL/GenBank/DDBJ whole genome shotgun (WGS) entry which is preliminary data.</text>
</comment>